<evidence type="ECO:0000256" key="1">
    <source>
        <dbReference type="SAM" id="SignalP"/>
    </source>
</evidence>
<name>A0AAN7B2L2_9PEZI</name>
<feature type="chain" id="PRO_5042887512" description="Secreted protein" evidence="1">
    <location>
        <begin position="26"/>
        <end position="73"/>
    </location>
</feature>
<dbReference type="EMBL" id="MU858548">
    <property type="protein sequence ID" value="KAK4206020.1"/>
    <property type="molecule type" value="Genomic_DNA"/>
</dbReference>
<evidence type="ECO:0000313" key="2">
    <source>
        <dbReference type="EMBL" id="KAK4206020.1"/>
    </source>
</evidence>
<feature type="signal peptide" evidence="1">
    <location>
        <begin position="1"/>
        <end position="25"/>
    </location>
</feature>
<keyword evidence="3" id="KW-1185">Reference proteome</keyword>
<dbReference type="AlphaFoldDB" id="A0AAN7B2L2"/>
<sequence>MRFALLRRCHILVYILPGVWKQVWGLSDCLNVWFWISSIRPSSAVSERFFFINTDTSTHCIPVPSSALSNHIK</sequence>
<comment type="caution">
    <text evidence="2">The sequence shown here is derived from an EMBL/GenBank/DDBJ whole genome shotgun (WGS) entry which is preliminary data.</text>
</comment>
<reference evidence="2" key="2">
    <citation type="submission" date="2023-05" db="EMBL/GenBank/DDBJ databases">
        <authorList>
            <consortium name="Lawrence Berkeley National Laboratory"/>
            <person name="Steindorff A."/>
            <person name="Hensen N."/>
            <person name="Bonometti L."/>
            <person name="Westerberg I."/>
            <person name="Brannstrom I.O."/>
            <person name="Guillou S."/>
            <person name="Cros-Aarteil S."/>
            <person name="Calhoun S."/>
            <person name="Haridas S."/>
            <person name="Kuo A."/>
            <person name="Mondo S."/>
            <person name="Pangilinan J."/>
            <person name="Riley R."/>
            <person name="Labutti K."/>
            <person name="Andreopoulos B."/>
            <person name="Lipzen A."/>
            <person name="Chen C."/>
            <person name="Yanf M."/>
            <person name="Daum C."/>
            <person name="Ng V."/>
            <person name="Clum A."/>
            <person name="Ohm R."/>
            <person name="Martin F."/>
            <person name="Silar P."/>
            <person name="Natvig D."/>
            <person name="Lalanne C."/>
            <person name="Gautier V."/>
            <person name="Ament-Velasquez S.L."/>
            <person name="Kruys A."/>
            <person name="Hutchinson M.I."/>
            <person name="Powell A.J."/>
            <person name="Barry K."/>
            <person name="Miller A.N."/>
            <person name="Grigoriev I.V."/>
            <person name="Debuchy R."/>
            <person name="Gladieux P."/>
            <person name="Thoren M.H."/>
            <person name="Johannesson H."/>
        </authorList>
    </citation>
    <scope>NUCLEOTIDE SEQUENCE</scope>
    <source>
        <strain evidence="2">PSN293</strain>
    </source>
</reference>
<reference evidence="2" key="1">
    <citation type="journal article" date="2023" name="Mol. Phylogenet. Evol.">
        <title>Genome-scale phylogeny and comparative genomics of the fungal order Sordariales.</title>
        <authorList>
            <person name="Hensen N."/>
            <person name="Bonometti L."/>
            <person name="Westerberg I."/>
            <person name="Brannstrom I.O."/>
            <person name="Guillou S."/>
            <person name="Cros-Aarteil S."/>
            <person name="Calhoun S."/>
            <person name="Haridas S."/>
            <person name="Kuo A."/>
            <person name="Mondo S."/>
            <person name="Pangilinan J."/>
            <person name="Riley R."/>
            <person name="LaButti K."/>
            <person name="Andreopoulos B."/>
            <person name="Lipzen A."/>
            <person name="Chen C."/>
            <person name="Yan M."/>
            <person name="Daum C."/>
            <person name="Ng V."/>
            <person name="Clum A."/>
            <person name="Steindorff A."/>
            <person name="Ohm R.A."/>
            <person name="Martin F."/>
            <person name="Silar P."/>
            <person name="Natvig D.O."/>
            <person name="Lalanne C."/>
            <person name="Gautier V."/>
            <person name="Ament-Velasquez S.L."/>
            <person name="Kruys A."/>
            <person name="Hutchinson M.I."/>
            <person name="Powell A.J."/>
            <person name="Barry K."/>
            <person name="Miller A.N."/>
            <person name="Grigoriev I.V."/>
            <person name="Debuchy R."/>
            <person name="Gladieux P."/>
            <person name="Hiltunen Thoren M."/>
            <person name="Johannesson H."/>
        </authorList>
    </citation>
    <scope>NUCLEOTIDE SEQUENCE</scope>
    <source>
        <strain evidence="2">PSN293</strain>
    </source>
</reference>
<proteinExistence type="predicted"/>
<evidence type="ECO:0008006" key="4">
    <source>
        <dbReference type="Google" id="ProtNLM"/>
    </source>
</evidence>
<keyword evidence="1" id="KW-0732">Signal</keyword>
<organism evidence="2 3">
    <name type="scientific">Rhypophila decipiens</name>
    <dbReference type="NCBI Taxonomy" id="261697"/>
    <lineage>
        <taxon>Eukaryota</taxon>
        <taxon>Fungi</taxon>
        <taxon>Dikarya</taxon>
        <taxon>Ascomycota</taxon>
        <taxon>Pezizomycotina</taxon>
        <taxon>Sordariomycetes</taxon>
        <taxon>Sordariomycetidae</taxon>
        <taxon>Sordariales</taxon>
        <taxon>Naviculisporaceae</taxon>
        <taxon>Rhypophila</taxon>
    </lineage>
</organism>
<protein>
    <recommendedName>
        <fullName evidence="4">Secreted protein</fullName>
    </recommendedName>
</protein>
<accession>A0AAN7B2L2</accession>
<dbReference type="Proteomes" id="UP001301769">
    <property type="component" value="Unassembled WGS sequence"/>
</dbReference>
<gene>
    <name evidence="2" type="ORF">QBC37DRAFT_155636</name>
</gene>
<evidence type="ECO:0000313" key="3">
    <source>
        <dbReference type="Proteomes" id="UP001301769"/>
    </source>
</evidence>